<keyword evidence="3" id="KW-1185">Reference proteome</keyword>
<feature type="region of interest" description="Disordered" evidence="1">
    <location>
        <begin position="14"/>
        <end position="39"/>
    </location>
</feature>
<feature type="compositionally biased region" description="Basic and acidic residues" evidence="1">
    <location>
        <begin position="18"/>
        <end position="39"/>
    </location>
</feature>
<proteinExistence type="predicted"/>
<evidence type="ECO:0000256" key="1">
    <source>
        <dbReference type="SAM" id="MobiDB-lite"/>
    </source>
</evidence>
<sequence length="39" mass="4376">MDCNPLWTATAVPAARAAEARLSREHRSRERRADAIGIR</sequence>
<dbReference type="AlphaFoldDB" id="A0A9P1JUZ5"/>
<organism evidence="2 3">
    <name type="scientific">Azospirillum baldaniorum</name>
    <dbReference type="NCBI Taxonomy" id="1064539"/>
    <lineage>
        <taxon>Bacteria</taxon>
        <taxon>Pseudomonadati</taxon>
        <taxon>Pseudomonadota</taxon>
        <taxon>Alphaproteobacteria</taxon>
        <taxon>Rhodospirillales</taxon>
        <taxon>Azospirillaceae</taxon>
        <taxon>Azospirillum</taxon>
    </lineage>
</organism>
<accession>A0A9P1JUZ5</accession>
<dbReference type="EMBL" id="HE577328">
    <property type="protein sequence ID" value="CCD00351.1"/>
    <property type="molecule type" value="Genomic_DNA"/>
</dbReference>
<protein>
    <submittedName>
        <fullName evidence="2">Uncharacterized protein</fullName>
    </submittedName>
</protein>
<dbReference type="Proteomes" id="UP000007319">
    <property type="component" value="Plasmid AZOBR_p1"/>
</dbReference>
<geneLocation type="plasmid" evidence="2 3">
    <name>AZOBR_p1</name>
</geneLocation>
<reference evidence="2 3" key="1">
    <citation type="journal article" date="2011" name="PLoS Genet.">
        <title>Azospirillum genomes reveal transition of bacteria from aquatic to terrestrial environments.</title>
        <authorList>
            <person name="Wisniewski-Dye F."/>
            <person name="Borziak K."/>
            <person name="Khalsa-Moyers G."/>
            <person name="Alexandre G."/>
            <person name="Sukharnikov L.O."/>
            <person name="Wuichet K."/>
            <person name="Hurst G.B."/>
            <person name="McDonald W.H."/>
            <person name="Robertson J.S."/>
            <person name="Barbe V."/>
            <person name="Calteau A."/>
            <person name="Rouy Z."/>
            <person name="Mangenot S."/>
            <person name="Prigent-Combaret C."/>
            <person name="Normand P."/>
            <person name="Boyer M."/>
            <person name="Siguier P."/>
            <person name="Dessaux Y."/>
            <person name="Elmerich C."/>
            <person name="Condemine G."/>
            <person name="Krishnen G."/>
            <person name="Kennedy I."/>
            <person name="Paterson A.H."/>
            <person name="Gonzalez V."/>
            <person name="Mavingui P."/>
            <person name="Zhulin I.B."/>
        </authorList>
    </citation>
    <scope>NUCLEOTIDE SEQUENCE [LARGE SCALE GENOMIC DNA]</scope>
    <source>
        <strain evidence="2 3">Sp245</strain>
    </source>
</reference>
<gene>
    <name evidence="2" type="ORF">AZOBR_p170107</name>
</gene>
<name>A0A9P1JUZ5_9PROT</name>
<evidence type="ECO:0000313" key="2">
    <source>
        <dbReference type="EMBL" id="CCD00351.1"/>
    </source>
</evidence>
<keyword evidence="2" id="KW-0614">Plasmid</keyword>
<evidence type="ECO:0000313" key="3">
    <source>
        <dbReference type="Proteomes" id="UP000007319"/>
    </source>
</evidence>
<dbReference type="KEGG" id="abs:AZOBR_p170107"/>